<feature type="coiled-coil region" evidence="1">
    <location>
        <begin position="3"/>
        <end position="30"/>
    </location>
</feature>
<evidence type="ECO:0000259" key="2">
    <source>
        <dbReference type="PROSITE" id="PS50113"/>
    </source>
</evidence>
<dbReference type="InterPro" id="IPR013656">
    <property type="entry name" value="PAS_4"/>
</dbReference>
<dbReference type="InterPro" id="IPR000700">
    <property type="entry name" value="PAS-assoc_C"/>
</dbReference>
<dbReference type="InterPro" id="IPR032834">
    <property type="entry name" value="NatK-like_C"/>
</dbReference>
<dbReference type="Pfam" id="PF14501">
    <property type="entry name" value="HATPase_c_5"/>
    <property type="match status" value="1"/>
</dbReference>
<evidence type="ECO:0000256" key="1">
    <source>
        <dbReference type="SAM" id="Coils"/>
    </source>
</evidence>
<dbReference type="GO" id="GO:0042802">
    <property type="term" value="F:identical protein binding"/>
    <property type="evidence" value="ECO:0007669"/>
    <property type="project" value="TreeGrafter"/>
</dbReference>
<keyword evidence="1" id="KW-0175">Coiled coil</keyword>
<dbReference type="RefSeq" id="WP_218321616.1">
    <property type="nucleotide sequence ID" value="NZ_JAEEGC010000089.1"/>
</dbReference>
<dbReference type="AlphaFoldDB" id="A0A949WS03"/>
<feature type="domain" description="PAC" evidence="2">
    <location>
        <begin position="99"/>
        <end position="158"/>
    </location>
</feature>
<evidence type="ECO:0000313" key="4">
    <source>
        <dbReference type="Proteomes" id="UP000694308"/>
    </source>
</evidence>
<name>A0A949WS03_9CLOT</name>
<dbReference type="PROSITE" id="PS50113">
    <property type="entry name" value="PAC"/>
    <property type="match status" value="1"/>
</dbReference>
<comment type="caution">
    <text evidence="3">The sequence shown here is derived from an EMBL/GenBank/DDBJ whole genome shotgun (WGS) entry which is preliminary data.</text>
</comment>
<keyword evidence="4" id="KW-1185">Reference proteome</keyword>
<dbReference type="PANTHER" id="PTHR40448">
    <property type="entry name" value="TWO-COMPONENT SENSOR HISTIDINE KINASE"/>
    <property type="match status" value="1"/>
</dbReference>
<proteinExistence type="predicted"/>
<gene>
    <name evidence="3" type="ORF">I6U48_16785</name>
</gene>
<organism evidence="3 4">
    <name type="scientific">Clostridium thailandense</name>
    <dbReference type="NCBI Taxonomy" id="2794346"/>
    <lineage>
        <taxon>Bacteria</taxon>
        <taxon>Bacillati</taxon>
        <taxon>Bacillota</taxon>
        <taxon>Clostridia</taxon>
        <taxon>Eubacteriales</taxon>
        <taxon>Clostridiaceae</taxon>
        <taxon>Clostridium</taxon>
    </lineage>
</organism>
<dbReference type="PANTHER" id="PTHR40448:SF1">
    <property type="entry name" value="TWO-COMPONENT SENSOR HISTIDINE KINASE"/>
    <property type="match status" value="1"/>
</dbReference>
<accession>A0A949WS03</accession>
<dbReference type="Pfam" id="PF08448">
    <property type="entry name" value="PAS_4"/>
    <property type="match status" value="1"/>
</dbReference>
<protein>
    <submittedName>
        <fullName evidence="3">GHKL domain-containing protein</fullName>
    </submittedName>
</protein>
<reference evidence="3" key="1">
    <citation type="submission" date="2020-12" db="EMBL/GenBank/DDBJ databases">
        <title>Clostridium thailandense sp. nov., a novel acetogenic bacterium isolated from peat land soil in Thailand.</title>
        <authorList>
            <person name="Chaikitkaew S."/>
            <person name="Birkeland N.K."/>
        </authorList>
    </citation>
    <scope>NUCLEOTIDE SEQUENCE</scope>
    <source>
        <strain evidence="3">PL3</strain>
    </source>
</reference>
<evidence type="ECO:0000313" key="3">
    <source>
        <dbReference type="EMBL" id="MBV7274551.1"/>
    </source>
</evidence>
<dbReference type="EMBL" id="JAEEGC010000089">
    <property type="protein sequence ID" value="MBV7274551.1"/>
    <property type="molecule type" value="Genomic_DNA"/>
</dbReference>
<dbReference type="Proteomes" id="UP000694308">
    <property type="component" value="Unassembled WGS sequence"/>
</dbReference>
<sequence length="369" mass="42631">MCIEKNVDLINELKEEIKNLKAQIKNSRVQKYYTDNKNSPFHIALEHSPIIIAHVDNKLRYTWIYNPHSAFSPEESIGKRDDEISLNEGTLELVKLKKQVLETRINTRKEIDFPIQGKIFTYDITAKPLKNKLGEIIGVTTASTDITENKRTTQRLQKMYKQLETYVQNNDSMMSELRRFRHNVLNVLYGLNGYIDNKDWKGLTKYFSQIEDQFEILKDNTVFSIEKIKNPATKGLLMSKLQVARALEINMEIKVECDVILDSRYIKNTDLCEILGVFLDNAIEAASDAFTKNVSIIILENTKCISIFIENTFKEKPDLTIIKKGGSTKGKERGLGLKFVQDILKNYSKIVNNTFVNYNLFVQELNIKK</sequence>